<organism evidence="1 2">
    <name type="scientific">Trachymyrmex cornetzi</name>
    <dbReference type="NCBI Taxonomy" id="471704"/>
    <lineage>
        <taxon>Eukaryota</taxon>
        <taxon>Metazoa</taxon>
        <taxon>Ecdysozoa</taxon>
        <taxon>Arthropoda</taxon>
        <taxon>Hexapoda</taxon>
        <taxon>Insecta</taxon>
        <taxon>Pterygota</taxon>
        <taxon>Neoptera</taxon>
        <taxon>Endopterygota</taxon>
        <taxon>Hymenoptera</taxon>
        <taxon>Apocrita</taxon>
        <taxon>Aculeata</taxon>
        <taxon>Formicoidea</taxon>
        <taxon>Formicidae</taxon>
        <taxon>Myrmicinae</taxon>
        <taxon>Trachymyrmex</taxon>
    </lineage>
</organism>
<name>A0A151IXS8_9HYME</name>
<accession>A0A151IXS8</accession>
<keyword evidence="2" id="KW-1185">Reference proteome</keyword>
<protein>
    <submittedName>
        <fullName evidence="1">Uncharacterized protein</fullName>
    </submittedName>
</protein>
<dbReference type="EMBL" id="KQ980792">
    <property type="protein sequence ID" value="KYN13105.1"/>
    <property type="molecule type" value="Genomic_DNA"/>
</dbReference>
<reference evidence="1 2" key="1">
    <citation type="submission" date="2015-09" db="EMBL/GenBank/DDBJ databases">
        <title>Trachymyrmex cornetzi WGS genome.</title>
        <authorList>
            <person name="Nygaard S."/>
            <person name="Hu H."/>
            <person name="Boomsma J."/>
            <person name="Zhang G."/>
        </authorList>
    </citation>
    <scope>NUCLEOTIDE SEQUENCE [LARGE SCALE GENOMIC DNA]</scope>
    <source>
        <strain evidence="1">Tcor2-1</strain>
        <tissue evidence="1">Whole body</tissue>
    </source>
</reference>
<evidence type="ECO:0000313" key="2">
    <source>
        <dbReference type="Proteomes" id="UP000078492"/>
    </source>
</evidence>
<gene>
    <name evidence="1" type="ORF">ALC57_14712</name>
</gene>
<proteinExistence type="predicted"/>
<evidence type="ECO:0000313" key="1">
    <source>
        <dbReference type="EMBL" id="KYN13105.1"/>
    </source>
</evidence>
<dbReference type="Proteomes" id="UP000078492">
    <property type="component" value="Unassembled WGS sequence"/>
</dbReference>
<sequence length="160" mass="19093">VLGVEGRTPGYMIREEIQREKLTGRERGGGLLARLCLDEVGENIRKRKRLEGWEGERGQYFRDRGGRYWEGEKGKKWRLCGSGVESWEYVWEECRSWRVGLEREWQEVVDRILGDEGEEEGWMREVEEERRKVEERVEVRVNEGVNEKEREGERGRVYGE</sequence>
<dbReference type="AlphaFoldDB" id="A0A151IXS8"/>
<feature type="non-terminal residue" evidence="1">
    <location>
        <position position="1"/>
    </location>
</feature>